<organism evidence="2 3">
    <name type="scientific">Desulfosporosinus acididurans</name>
    <dbReference type="NCBI Taxonomy" id="476652"/>
    <lineage>
        <taxon>Bacteria</taxon>
        <taxon>Bacillati</taxon>
        <taxon>Bacillota</taxon>
        <taxon>Clostridia</taxon>
        <taxon>Eubacteriales</taxon>
        <taxon>Desulfitobacteriaceae</taxon>
        <taxon>Desulfosporosinus</taxon>
    </lineage>
</organism>
<dbReference type="AlphaFoldDB" id="A0A0J1ISW0"/>
<comment type="caution">
    <text evidence="2">The sequence shown here is derived from an EMBL/GenBank/DDBJ whole genome shotgun (WGS) entry which is preliminary data.</text>
</comment>
<dbReference type="Proteomes" id="UP000036356">
    <property type="component" value="Unassembled WGS sequence"/>
</dbReference>
<name>A0A0J1ISW0_9FIRM</name>
<evidence type="ECO:0000313" key="2">
    <source>
        <dbReference type="EMBL" id="KLU67741.1"/>
    </source>
</evidence>
<evidence type="ECO:0000313" key="3">
    <source>
        <dbReference type="Proteomes" id="UP000036356"/>
    </source>
</evidence>
<keyword evidence="1" id="KW-0472">Membrane</keyword>
<keyword evidence="1" id="KW-0812">Transmembrane</keyword>
<gene>
    <name evidence="2" type="ORF">DEAC_c01450</name>
</gene>
<dbReference type="RefSeq" id="WP_053006236.1">
    <property type="nucleotide sequence ID" value="NZ_LDZY01000001.1"/>
</dbReference>
<keyword evidence="1" id="KW-1133">Transmembrane helix</keyword>
<dbReference type="EMBL" id="LDZY01000001">
    <property type="protein sequence ID" value="KLU67741.1"/>
    <property type="molecule type" value="Genomic_DNA"/>
</dbReference>
<accession>A0A0J1ISW0</accession>
<reference evidence="2 3" key="1">
    <citation type="submission" date="2015-06" db="EMBL/GenBank/DDBJ databases">
        <title>Draft genome of the moderately acidophilic sulfate reducer Candidatus Desulfosporosinus acididurans strain M1.</title>
        <authorList>
            <person name="Poehlein A."/>
            <person name="Petzsch P."/>
            <person name="Johnson B.D."/>
            <person name="Schloemann M."/>
            <person name="Daniel R."/>
            <person name="Muehling M."/>
        </authorList>
    </citation>
    <scope>NUCLEOTIDE SEQUENCE [LARGE SCALE GENOMIC DNA]</scope>
    <source>
        <strain evidence="2 3">M1</strain>
    </source>
</reference>
<dbReference type="PATRIC" id="fig|476652.3.peg.143"/>
<keyword evidence="3" id="KW-1185">Reference proteome</keyword>
<proteinExistence type="predicted"/>
<sequence length="120" mass="13785">MPKVTVVCYIASLLFYGFGYSKNLMFNAGQIYTYDDSFNLYLATIYYVLTIFSAVIGSLVFYLSTLRVEAPFKAQETMGLGHSYNYKRGERVGEERARSKIKAQSVQYNHGVDWERRISS</sequence>
<evidence type="ECO:0000256" key="1">
    <source>
        <dbReference type="SAM" id="Phobius"/>
    </source>
</evidence>
<feature type="transmembrane region" description="Helical" evidence="1">
    <location>
        <begin position="43"/>
        <end position="63"/>
    </location>
</feature>
<protein>
    <submittedName>
        <fullName evidence="2">Uncharacterized protein</fullName>
    </submittedName>
</protein>